<accession>A0ACB9N6S0</accession>
<proteinExistence type="predicted"/>
<evidence type="ECO:0000313" key="1">
    <source>
        <dbReference type="EMBL" id="KAI4330691.1"/>
    </source>
</evidence>
<organism evidence="1 2">
    <name type="scientific">Melastoma candidum</name>
    <dbReference type="NCBI Taxonomy" id="119954"/>
    <lineage>
        <taxon>Eukaryota</taxon>
        <taxon>Viridiplantae</taxon>
        <taxon>Streptophyta</taxon>
        <taxon>Embryophyta</taxon>
        <taxon>Tracheophyta</taxon>
        <taxon>Spermatophyta</taxon>
        <taxon>Magnoliopsida</taxon>
        <taxon>eudicotyledons</taxon>
        <taxon>Gunneridae</taxon>
        <taxon>Pentapetalae</taxon>
        <taxon>rosids</taxon>
        <taxon>malvids</taxon>
        <taxon>Myrtales</taxon>
        <taxon>Melastomataceae</taxon>
        <taxon>Melastomatoideae</taxon>
        <taxon>Melastomateae</taxon>
        <taxon>Melastoma</taxon>
    </lineage>
</organism>
<comment type="caution">
    <text evidence="1">The sequence shown here is derived from an EMBL/GenBank/DDBJ whole genome shotgun (WGS) entry which is preliminary data.</text>
</comment>
<keyword evidence="2" id="KW-1185">Reference proteome</keyword>
<protein>
    <submittedName>
        <fullName evidence="1">Uncharacterized protein</fullName>
    </submittedName>
</protein>
<name>A0ACB9N6S0_9MYRT</name>
<gene>
    <name evidence="1" type="ORF">MLD38_028951</name>
</gene>
<dbReference type="EMBL" id="CM042887">
    <property type="protein sequence ID" value="KAI4330691.1"/>
    <property type="molecule type" value="Genomic_DNA"/>
</dbReference>
<evidence type="ECO:0000313" key="2">
    <source>
        <dbReference type="Proteomes" id="UP001057402"/>
    </source>
</evidence>
<reference evidence="2" key="1">
    <citation type="journal article" date="2023" name="Front. Plant Sci.">
        <title>Chromosomal-level genome assembly of Melastoma candidum provides insights into trichome evolution.</title>
        <authorList>
            <person name="Zhong Y."/>
            <person name="Wu W."/>
            <person name="Sun C."/>
            <person name="Zou P."/>
            <person name="Liu Y."/>
            <person name="Dai S."/>
            <person name="Zhou R."/>
        </authorList>
    </citation>
    <scope>NUCLEOTIDE SEQUENCE [LARGE SCALE GENOMIC DNA]</scope>
</reference>
<sequence length="97" mass="11115">MAEPKPHHEFPSSADSKDEDVKTPNIFERAKEEIEAVFHKDKSHEHPKHHKETHGTSEDIDENTPVDEIKGPSVVQRVREELEALVQAIHPKKDSDH</sequence>
<dbReference type="Proteomes" id="UP001057402">
    <property type="component" value="Chromosome 8"/>
</dbReference>